<dbReference type="Proteomes" id="UP000748752">
    <property type="component" value="Unassembled WGS sequence"/>
</dbReference>
<sequence length="109" mass="11231">MHLIGAGIEPGGRQVQEDGAHRSAPYSGSAVCRLARLEALQQLPQLVGPGRALGERGYLDPERGCGLVGRGAGLALLIERGLKLGDLLGAEVERGLRLLGGLLGAVDVT</sequence>
<protein>
    <submittedName>
        <fullName evidence="1">Uncharacterized protein</fullName>
    </submittedName>
</protein>
<reference evidence="1 2" key="1">
    <citation type="journal article" date="2020" name="Microorganisms">
        <title>Osmotic Adaptation and Compatible Solute Biosynthesis of Phototrophic Bacteria as Revealed from Genome Analyses.</title>
        <authorList>
            <person name="Imhoff J.F."/>
            <person name="Rahn T."/>
            <person name="Kunzel S."/>
            <person name="Keller A."/>
            <person name="Neulinger S.C."/>
        </authorList>
    </citation>
    <scope>NUCLEOTIDE SEQUENCE [LARGE SCALE GENOMIC DNA]</scope>
    <source>
        <strain evidence="1 2">DSM 6210</strain>
    </source>
</reference>
<comment type="caution">
    <text evidence="1">The sequence shown here is derived from an EMBL/GenBank/DDBJ whole genome shotgun (WGS) entry which is preliminary data.</text>
</comment>
<dbReference type="RefSeq" id="WP_200233192.1">
    <property type="nucleotide sequence ID" value="NZ_NRRV01000001.1"/>
</dbReference>
<dbReference type="EMBL" id="NRRV01000001">
    <property type="protein sequence ID" value="MBK1629346.1"/>
    <property type="molecule type" value="Genomic_DNA"/>
</dbReference>
<evidence type="ECO:0000313" key="2">
    <source>
        <dbReference type="Proteomes" id="UP000748752"/>
    </source>
</evidence>
<keyword evidence="2" id="KW-1185">Reference proteome</keyword>
<gene>
    <name evidence="1" type="ORF">CKO31_01075</name>
</gene>
<proteinExistence type="predicted"/>
<organism evidence="1 2">
    <name type="scientific">Thiohalocapsa halophila</name>
    <dbReference type="NCBI Taxonomy" id="69359"/>
    <lineage>
        <taxon>Bacteria</taxon>
        <taxon>Pseudomonadati</taxon>
        <taxon>Pseudomonadota</taxon>
        <taxon>Gammaproteobacteria</taxon>
        <taxon>Chromatiales</taxon>
        <taxon>Chromatiaceae</taxon>
        <taxon>Thiohalocapsa</taxon>
    </lineage>
</organism>
<accession>A0ABS1CBP4</accession>
<evidence type="ECO:0000313" key="1">
    <source>
        <dbReference type="EMBL" id="MBK1629346.1"/>
    </source>
</evidence>
<name>A0ABS1CBP4_9GAMM</name>